<dbReference type="AlphaFoldDB" id="A0AAV4S103"/>
<evidence type="ECO:0000313" key="2">
    <source>
        <dbReference type="Proteomes" id="UP001054945"/>
    </source>
</evidence>
<dbReference type="EMBL" id="BPLR01008802">
    <property type="protein sequence ID" value="GIY27307.1"/>
    <property type="molecule type" value="Genomic_DNA"/>
</dbReference>
<protein>
    <submittedName>
        <fullName evidence="1">Uncharacterized protein</fullName>
    </submittedName>
</protein>
<proteinExistence type="predicted"/>
<dbReference type="Proteomes" id="UP001054945">
    <property type="component" value="Unassembled WGS sequence"/>
</dbReference>
<accession>A0AAV4S103</accession>
<gene>
    <name evidence="1" type="ORF">CEXT_813871</name>
</gene>
<organism evidence="1 2">
    <name type="scientific">Caerostris extrusa</name>
    <name type="common">Bark spider</name>
    <name type="synonym">Caerostris bankana</name>
    <dbReference type="NCBI Taxonomy" id="172846"/>
    <lineage>
        <taxon>Eukaryota</taxon>
        <taxon>Metazoa</taxon>
        <taxon>Ecdysozoa</taxon>
        <taxon>Arthropoda</taxon>
        <taxon>Chelicerata</taxon>
        <taxon>Arachnida</taxon>
        <taxon>Araneae</taxon>
        <taxon>Araneomorphae</taxon>
        <taxon>Entelegynae</taxon>
        <taxon>Araneoidea</taxon>
        <taxon>Araneidae</taxon>
        <taxon>Caerostris</taxon>
    </lineage>
</organism>
<keyword evidence="2" id="KW-1185">Reference proteome</keyword>
<reference evidence="1 2" key="1">
    <citation type="submission" date="2021-06" db="EMBL/GenBank/DDBJ databases">
        <title>Caerostris extrusa draft genome.</title>
        <authorList>
            <person name="Kono N."/>
            <person name="Arakawa K."/>
        </authorList>
    </citation>
    <scope>NUCLEOTIDE SEQUENCE [LARGE SCALE GENOMIC DNA]</scope>
</reference>
<evidence type="ECO:0000313" key="1">
    <source>
        <dbReference type="EMBL" id="GIY27307.1"/>
    </source>
</evidence>
<comment type="caution">
    <text evidence="1">The sequence shown here is derived from an EMBL/GenBank/DDBJ whole genome shotgun (WGS) entry which is preliminary data.</text>
</comment>
<name>A0AAV4S103_CAEEX</name>
<sequence length="143" mass="17043">MSASIVNLSVYLPKSIRCVRVRRYRSYKENYFTQWQQSQLRSRRRQRWKSRFPLISLTLWLGRHAEIRGWRGEKKASICEYFFRNRLDQGKKVPFLQEGLLHRVATKPIAIPVGQKMGIPSPVDFITLWFGKHAKILGKRKRL</sequence>